<protein>
    <submittedName>
        <fullName evidence="2">Uncharacterized protein</fullName>
    </submittedName>
</protein>
<dbReference type="Proteomes" id="UP000276133">
    <property type="component" value="Unassembled WGS sequence"/>
</dbReference>
<evidence type="ECO:0000313" key="3">
    <source>
        <dbReference type="Proteomes" id="UP000276133"/>
    </source>
</evidence>
<evidence type="ECO:0000313" key="2">
    <source>
        <dbReference type="EMBL" id="RNA42893.1"/>
    </source>
</evidence>
<reference evidence="2 3" key="1">
    <citation type="journal article" date="2018" name="Sci. Rep.">
        <title>Genomic signatures of local adaptation to the degree of environmental predictability in rotifers.</title>
        <authorList>
            <person name="Franch-Gras L."/>
            <person name="Hahn C."/>
            <person name="Garcia-Roger E.M."/>
            <person name="Carmona M.J."/>
            <person name="Serra M."/>
            <person name="Gomez A."/>
        </authorList>
    </citation>
    <scope>NUCLEOTIDE SEQUENCE [LARGE SCALE GENOMIC DNA]</scope>
    <source>
        <strain evidence="2">HYR1</strain>
    </source>
</reference>
<feature type="transmembrane region" description="Helical" evidence="1">
    <location>
        <begin position="36"/>
        <end position="59"/>
    </location>
</feature>
<sequence length="86" mass="10076">MGHFRLVFLNSDPLFYYKLIKIKTKLNNHFEKAVMFYLNQIALIPIIAPNLTLLGILYLNQNMNVYGKNCGFLISFNDQYKLDLSQ</sequence>
<evidence type="ECO:0000256" key="1">
    <source>
        <dbReference type="SAM" id="Phobius"/>
    </source>
</evidence>
<gene>
    <name evidence="2" type="ORF">BpHYR1_002940</name>
</gene>
<proteinExistence type="predicted"/>
<name>A0A3M7T4A0_BRAPC</name>
<keyword evidence="1" id="KW-0812">Transmembrane</keyword>
<comment type="caution">
    <text evidence="2">The sequence shown here is derived from an EMBL/GenBank/DDBJ whole genome shotgun (WGS) entry which is preliminary data.</text>
</comment>
<accession>A0A3M7T4A0</accession>
<organism evidence="2 3">
    <name type="scientific">Brachionus plicatilis</name>
    <name type="common">Marine rotifer</name>
    <name type="synonym">Brachionus muelleri</name>
    <dbReference type="NCBI Taxonomy" id="10195"/>
    <lineage>
        <taxon>Eukaryota</taxon>
        <taxon>Metazoa</taxon>
        <taxon>Spiralia</taxon>
        <taxon>Gnathifera</taxon>
        <taxon>Rotifera</taxon>
        <taxon>Eurotatoria</taxon>
        <taxon>Monogononta</taxon>
        <taxon>Pseudotrocha</taxon>
        <taxon>Ploima</taxon>
        <taxon>Brachionidae</taxon>
        <taxon>Brachionus</taxon>
    </lineage>
</organism>
<keyword evidence="3" id="KW-1185">Reference proteome</keyword>
<keyword evidence="1" id="KW-1133">Transmembrane helix</keyword>
<keyword evidence="1" id="KW-0472">Membrane</keyword>
<dbReference type="AlphaFoldDB" id="A0A3M7T4A0"/>
<dbReference type="EMBL" id="REGN01000302">
    <property type="protein sequence ID" value="RNA42893.1"/>
    <property type="molecule type" value="Genomic_DNA"/>
</dbReference>